<evidence type="ECO:0000256" key="7">
    <source>
        <dbReference type="ARBA" id="ARBA00023145"/>
    </source>
</evidence>
<evidence type="ECO:0000256" key="4">
    <source>
        <dbReference type="ARBA" id="ARBA00022729"/>
    </source>
</evidence>
<proteinExistence type="inferred from homology"/>
<gene>
    <name evidence="13" type="ORF">Dbus_chrXg684</name>
</gene>
<dbReference type="OMA" id="AKVFYHR"/>
<dbReference type="SMART" id="SM00020">
    <property type="entry name" value="Tryp_SPc"/>
    <property type="match status" value="1"/>
</dbReference>
<keyword evidence="14" id="KW-1185">Reference proteome</keyword>
<evidence type="ECO:0000256" key="9">
    <source>
        <dbReference type="ARBA" id="ARBA00036320"/>
    </source>
</evidence>
<evidence type="ECO:0000256" key="11">
    <source>
        <dbReference type="SAM" id="SignalP"/>
    </source>
</evidence>
<dbReference type="Pfam" id="PF00089">
    <property type="entry name" value="Trypsin"/>
    <property type="match status" value="1"/>
</dbReference>
<dbReference type="InterPro" id="IPR001254">
    <property type="entry name" value="Trypsin_dom"/>
</dbReference>
<dbReference type="InterPro" id="IPR043504">
    <property type="entry name" value="Peptidase_S1_PA_chymotrypsin"/>
</dbReference>
<dbReference type="InterPro" id="IPR050430">
    <property type="entry name" value="Peptidase_S1"/>
</dbReference>
<keyword evidence="3" id="KW-0645">Protease</keyword>
<feature type="signal peptide" evidence="11">
    <location>
        <begin position="1"/>
        <end position="17"/>
    </location>
</feature>
<evidence type="ECO:0000256" key="10">
    <source>
        <dbReference type="ARBA" id="ARBA00038868"/>
    </source>
</evidence>
<keyword evidence="4 11" id="KW-0732">Signal</keyword>
<evidence type="ECO:0000259" key="12">
    <source>
        <dbReference type="PROSITE" id="PS50240"/>
    </source>
</evidence>
<dbReference type="PANTHER" id="PTHR24276:SF91">
    <property type="entry name" value="AT26814P-RELATED"/>
    <property type="match status" value="1"/>
</dbReference>
<keyword evidence="7" id="KW-0865">Zymogen</keyword>
<evidence type="ECO:0000256" key="6">
    <source>
        <dbReference type="ARBA" id="ARBA00022825"/>
    </source>
</evidence>
<comment type="similarity">
    <text evidence="2">Belongs to the peptidase S1 family.</text>
</comment>
<organism evidence="13 14">
    <name type="scientific">Drosophila busckii</name>
    <name type="common">Fruit fly</name>
    <dbReference type="NCBI Taxonomy" id="30019"/>
    <lineage>
        <taxon>Eukaryota</taxon>
        <taxon>Metazoa</taxon>
        <taxon>Ecdysozoa</taxon>
        <taxon>Arthropoda</taxon>
        <taxon>Hexapoda</taxon>
        <taxon>Insecta</taxon>
        <taxon>Pterygota</taxon>
        <taxon>Neoptera</taxon>
        <taxon>Endopterygota</taxon>
        <taxon>Diptera</taxon>
        <taxon>Brachycera</taxon>
        <taxon>Muscomorpha</taxon>
        <taxon>Ephydroidea</taxon>
        <taxon>Drosophilidae</taxon>
        <taxon>Drosophila</taxon>
    </lineage>
</organism>
<comment type="subcellular location">
    <subcellularLocation>
        <location evidence="1">Secreted</location>
        <location evidence="1">Extracellular space</location>
    </subcellularLocation>
</comment>
<dbReference type="SUPFAM" id="SSF50494">
    <property type="entry name" value="Trypsin-like serine proteases"/>
    <property type="match status" value="1"/>
</dbReference>
<feature type="domain" description="Peptidase S1" evidence="12">
    <location>
        <begin position="28"/>
        <end position="254"/>
    </location>
</feature>
<evidence type="ECO:0000256" key="5">
    <source>
        <dbReference type="ARBA" id="ARBA00022801"/>
    </source>
</evidence>
<dbReference type="InterPro" id="IPR001314">
    <property type="entry name" value="Peptidase_S1A"/>
</dbReference>
<evidence type="ECO:0000313" key="13">
    <source>
        <dbReference type="EMBL" id="ALC48828.1"/>
    </source>
</evidence>
<dbReference type="PROSITE" id="PS00134">
    <property type="entry name" value="TRYPSIN_HIS"/>
    <property type="match status" value="1"/>
</dbReference>
<keyword evidence="6" id="KW-0720">Serine protease</keyword>
<dbReference type="GO" id="GO:0004252">
    <property type="term" value="F:serine-type endopeptidase activity"/>
    <property type="evidence" value="ECO:0007669"/>
    <property type="project" value="UniProtKB-EC"/>
</dbReference>
<name>A0A0M4EIP8_DROBS</name>
<dbReference type="OrthoDB" id="60866at2759"/>
<evidence type="ECO:0000256" key="1">
    <source>
        <dbReference type="ARBA" id="ARBA00004239"/>
    </source>
</evidence>
<sequence>MWTQLLLASFACALALAVPTQTELGGRIVGGADAAATQFPHQISLRQMGSHICGGSIIDRNKILTAAHCVTSDGPNGTLLVTPADLLTIRAGSLNRFNGGEVRQVVEVKVHEGYGNLYNDVAVLVLDRPLIYSENIRAIPLASADTPVDSPVIVSGWGRLATEGDVPRWLQWNTLSSLSTRKCTTSTLMNGASLICLAHDAGQGVCFGDSGGPAIYNGEIVGIAGFVIGGCGSKNPDGYAKVFYHRDWIIKHANL</sequence>
<dbReference type="InterPro" id="IPR009003">
    <property type="entry name" value="Peptidase_S1_PA"/>
</dbReference>
<dbReference type="GO" id="GO:0005576">
    <property type="term" value="C:extracellular region"/>
    <property type="evidence" value="ECO:0007669"/>
    <property type="project" value="UniProtKB-SubCell"/>
</dbReference>
<evidence type="ECO:0000313" key="14">
    <source>
        <dbReference type="Proteomes" id="UP000494163"/>
    </source>
</evidence>
<dbReference type="SMR" id="A0A0M4EIP8"/>
<dbReference type="FunFam" id="2.40.10.10:FF:000034">
    <property type="entry name" value="Eupolytin"/>
    <property type="match status" value="1"/>
</dbReference>
<evidence type="ECO:0000256" key="2">
    <source>
        <dbReference type="ARBA" id="ARBA00007664"/>
    </source>
</evidence>
<feature type="chain" id="PRO_5005793239" description="trypsin" evidence="11">
    <location>
        <begin position="18"/>
        <end position="255"/>
    </location>
</feature>
<dbReference type="Proteomes" id="UP000494163">
    <property type="component" value="Chromosome X"/>
</dbReference>
<protein>
    <recommendedName>
        <fullName evidence="10">trypsin</fullName>
        <ecNumber evidence="10">3.4.21.4</ecNumber>
    </recommendedName>
</protein>
<dbReference type="Gene3D" id="2.40.10.10">
    <property type="entry name" value="Trypsin-like serine proteases"/>
    <property type="match status" value="1"/>
</dbReference>
<dbReference type="STRING" id="30019.A0A0M4EIP8"/>
<reference evidence="13 14" key="1">
    <citation type="submission" date="2015-08" db="EMBL/GenBank/DDBJ databases">
        <title>Ancestral chromatin configuration constrains chromatin evolution on differentiating sex chromosomes in Drosophila.</title>
        <authorList>
            <person name="Zhou Q."/>
            <person name="Bachtrog D."/>
        </authorList>
    </citation>
    <scope>NUCLEOTIDE SEQUENCE [LARGE SCALE GENOMIC DNA]</scope>
    <source>
        <tissue evidence="13">Whole larvae</tissue>
    </source>
</reference>
<dbReference type="GO" id="GO:0006508">
    <property type="term" value="P:proteolysis"/>
    <property type="evidence" value="ECO:0007669"/>
    <property type="project" value="UniProtKB-KW"/>
</dbReference>
<dbReference type="PRINTS" id="PR00722">
    <property type="entry name" value="CHYMOTRYPSIN"/>
</dbReference>
<evidence type="ECO:0000256" key="3">
    <source>
        <dbReference type="ARBA" id="ARBA00022670"/>
    </source>
</evidence>
<dbReference type="InterPro" id="IPR018114">
    <property type="entry name" value="TRYPSIN_HIS"/>
</dbReference>
<dbReference type="AlphaFoldDB" id="A0A0M4EIP8"/>
<evidence type="ECO:0000256" key="8">
    <source>
        <dbReference type="ARBA" id="ARBA00023157"/>
    </source>
</evidence>
<dbReference type="EC" id="3.4.21.4" evidence="10"/>
<dbReference type="EMBL" id="CP012528">
    <property type="protein sequence ID" value="ALC48828.1"/>
    <property type="molecule type" value="Genomic_DNA"/>
</dbReference>
<keyword evidence="5" id="KW-0378">Hydrolase</keyword>
<dbReference type="CDD" id="cd00190">
    <property type="entry name" value="Tryp_SPc"/>
    <property type="match status" value="1"/>
</dbReference>
<keyword evidence="8" id="KW-1015">Disulfide bond</keyword>
<dbReference type="PROSITE" id="PS50240">
    <property type="entry name" value="TRYPSIN_DOM"/>
    <property type="match status" value="1"/>
</dbReference>
<accession>A0A0M4EIP8</accession>
<comment type="catalytic activity">
    <reaction evidence="9">
        <text>Preferential cleavage: Arg-|-Xaa, Lys-|-Xaa.</text>
        <dbReference type="EC" id="3.4.21.4"/>
    </reaction>
</comment>
<dbReference type="PANTHER" id="PTHR24276">
    <property type="entry name" value="POLYSERASE-RELATED"/>
    <property type="match status" value="1"/>
</dbReference>